<dbReference type="CDD" id="cd15488">
    <property type="entry name" value="Tm-1-like"/>
    <property type="match status" value="1"/>
</dbReference>
<dbReference type="Proteomes" id="UP001596378">
    <property type="component" value="Unassembled WGS sequence"/>
</dbReference>
<dbReference type="Gene3D" id="3.40.50.12020">
    <property type="entry name" value="Uncharacterised protein family UPF0261, NN domain"/>
    <property type="match status" value="1"/>
</dbReference>
<dbReference type="EMBL" id="JBHTAI010000004">
    <property type="protein sequence ID" value="MFC7148386.1"/>
    <property type="molecule type" value="Genomic_DNA"/>
</dbReference>
<dbReference type="InterPro" id="IPR056778">
    <property type="entry name" value="UPF0261_C"/>
</dbReference>
<dbReference type="Pfam" id="PF06792">
    <property type="entry name" value="UPF0261"/>
    <property type="match status" value="1"/>
</dbReference>
<feature type="domain" description="UPF0261" evidence="1">
    <location>
        <begin position="2"/>
        <end position="172"/>
    </location>
</feature>
<sequence>MLVCALDTKGEEAAYVKSLLAEAGLNVRVLDSGVLGRPAFSPDISAEDTAFAGGVKLAELAARRDRGEAVAAMMRGAAAIVAKLHDEGEVAGIIGLGGSAGTSVGTAAMRALPLGIPKVMVTTMASGNTRPFVGQSDITMMNSIVDISGLNRISREMLGNAVYALIGMVQGRREAERRERERAAAGAAGAALPDKPLIAASMFGVTTLCVDAARAYLEQHGYEVLVFHGTGVGGATMESLIHTGYFAGVIDITTSELADDVAGGLLGAGPERLTMAGRSGVPQVVSVGAADMANFGPPDTVPPHLRANRLLHRHNPNITLMRTNSEENRRLGELIAAKLNSGSYPARTAVYLPLRGVSSMDAPGEPFHGPEEDEALFSTIRAGLRKDIELVEMDCHINDESFALAMARKLVELIEK</sequence>
<dbReference type="RefSeq" id="WP_378045309.1">
    <property type="nucleotide sequence ID" value="NZ_JBHMDN010000007.1"/>
</dbReference>
<dbReference type="InterPro" id="IPR051353">
    <property type="entry name" value="Tobamovirus_resist_UPF0261"/>
</dbReference>
<dbReference type="Gene3D" id="3.40.50.12030">
    <property type="entry name" value="Uncharacterised protein family UPF0261, NC domain"/>
    <property type="match status" value="1"/>
</dbReference>
<dbReference type="Pfam" id="PF23189">
    <property type="entry name" value="UPF0261_C"/>
    <property type="match status" value="1"/>
</dbReference>
<evidence type="ECO:0000259" key="1">
    <source>
        <dbReference type="Pfam" id="PF06792"/>
    </source>
</evidence>
<evidence type="ECO:0000313" key="3">
    <source>
        <dbReference type="EMBL" id="MFC7148386.1"/>
    </source>
</evidence>
<dbReference type="InterPro" id="IPR044122">
    <property type="entry name" value="UPF0261_N"/>
</dbReference>
<proteinExistence type="predicted"/>
<dbReference type="InterPro" id="IPR008322">
    <property type="entry name" value="UPF0261"/>
</dbReference>
<dbReference type="PIRSF" id="PIRSF033271">
    <property type="entry name" value="UCP033271"/>
    <property type="match status" value="1"/>
</dbReference>
<evidence type="ECO:0000259" key="2">
    <source>
        <dbReference type="Pfam" id="PF23189"/>
    </source>
</evidence>
<comment type="caution">
    <text evidence="3">The sequence shown here is derived from an EMBL/GenBank/DDBJ whole genome shotgun (WGS) entry which is preliminary data.</text>
</comment>
<name>A0ABW2F581_9BACL</name>
<evidence type="ECO:0000313" key="4">
    <source>
        <dbReference type="Proteomes" id="UP001596378"/>
    </source>
</evidence>
<protein>
    <submittedName>
        <fullName evidence="3">Tm-1-like ATP-binding domain-containing protein</fullName>
    </submittedName>
</protein>
<dbReference type="NCBIfam" id="NF002674">
    <property type="entry name" value="PRK02399.1-2"/>
    <property type="match status" value="1"/>
</dbReference>
<dbReference type="PANTHER" id="PTHR31862:SF1">
    <property type="entry name" value="UPF0261 DOMAIN PROTEIN (AFU_ORTHOLOGUE AFUA_1G10120)"/>
    <property type="match status" value="1"/>
</dbReference>
<gene>
    <name evidence="3" type="ORF">ACFQMJ_07610</name>
</gene>
<reference evidence="4" key="1">
    <citation type="journal article" date="2019" name="Int. J. Syst. Evol. Microbiol.">
        <title>The Global Catalogue of Microorganisms (GCM) 10K type strain sequencing project: providing services to taxonomists for standard genome sequencing and annotation.</title>
        <authorList>
            <consortium name="The Broad Institute Genomics Platform"/>
            <consortium name="The Broad Institute Genome Sequencing Center for Infectious Disease"/>
            <person name="Wu L."/>
            <person name="Ma J."/>
        </authorList>
    </citation>
    <scope>NUCLEOTIDE SEQUENCE [LARGE SCALE GENOMIC DNA]</scope>
    <source>
        <strain evidence="4">KCTC 12907</strain>
    </source>
</reference>
<organism evidence="3 4">
    <name type="scientific">Cohnella cellulosilytica</name>
    <dbReference type="NCBI Taxonomy" id="986710"/>
    <lineage>
        <taxon>Bacteria</taxon>
        <taxon>Bacillati</taxon>
        <taxon>Bacillota</taxon>
        <taxon>Bacilli</taxon>
        <taxon>Bacillales</taxon>
        <taxon>Paenibacillaceae</taxon>
        <taxon>Cohnella</taxon>
    </lineage>
</organism>
<dbReference type="PANTHER" id="PTHR31862">
    <property type="entry name" value="UPF0261 DOMAIN PROTEIN (AFU_ORTHOLOGUE AFUA_1G10120)"/>
    <property type="match status" value="1"/>
</dbReference>
<feature type="domain" description="UPF0261" evidence="2">
    <location>
        <begin position="195"/>
        <end position="414"/>
    </location>
</feature>
<keyword evidence="4" id="KW-1185">Reference proteome</keyword>
<accession>A0ABW2F581</accession>